<dbReference type="RefSeq" id="WP_344632913.1">
    <property type="nucleotide sequence ID" value="NZ_BAAATJ010000025.1"/>
</dbReference>
<protein>
    <submittedName>
        <fullName evidence="1">Uncharacterized protein</fullName>
    </submittedName>
</protein>
<evidence type="ECO:0000313" key="2">
    <source>
        <dbReference type="Proteomes" id="UP001500058"/>
    </source>
</evidence>
<proteinExistence type="predicted"/>
<gene>
    <name evidence="1" type="ORF">GCM10010420_44880</name>
</gene>
<keyword evidence="2" id="KW-1185">Reference proteome</keyword>
<accession>A0ABP5VT25</accession>
<name>A0ABP5VT25_9ACTN</name>
<comment type="caution">
    <text evidence="1">The sequence shown here is derived from an EMBL/GenBank/DDBJ whole genome shotgun (WGS) entry which is preliminary data.</text>
</comment>
<dbReference type="EMBL" id="BAAATJ010000025">
    <property type="protein sequence ID" value="GAA2411048.1"/>
    <property type="molecule type" value="Genomic_DNA"/>
</dbReference>
<organism evidence="1 2">
    <name type="scientific">Streptomyces glaucosporus</name>
    <dbReference type="NCBI Taxonomy" id="284044"/>
    <lineage>
        <taxon>Bacteria</taxon>
        <taxon>Bacillati</taxon>
        <taxon>Actinomycetota</taxon>
        <taxon>Actinomycetes</taxon>
        <taxon>Kitasatosporales</taxon>
        <taxon>Streptomycetaceae</taxon>
        <taxon>Streptomyces</taxon>
    </lineage>
</organism>
<dbReference type="Proteomes" id="UP001500058">
    <property type="component" value="Unassembled WGS sequence"/>
</dbReference>
<sequence>MREETSAISRLWSEGRLPVRDGAYDATGRAWDVVVDPAAPGGLLIADEFSLDAFLDARPDWVTAVDPTVEEQVGRGGGFLCCGEGSYGSEGFIARLDPRRKLLWAVYLEDSDPFVSIDLRNDTARFRSSSGVTVTVDAGARFFRPAGDA</sequence>
<evidence type="ECO:0000313" key="1">
    <source>
        <dbReference type="EMBL" id="GAA2411048.1"/>
    </source>
</evidence>
<reference evidence="2" key="1">
    <citation type="journal article" date="2019" name="Int. J. Syst. Evol. Microbiol.">
        <title>The Global Catalogue of Microorganisms (GCM) 10K type strain sequencing project: providing services to taxonomists for standard genome sequencing and annotation.</title>
        <authorList>
            <consortium name="The Broad Institute Genomics Platform"/>
            <consortium name="The Broad Institute Genome Sequencing Center for Infectious Disease"/>
            <person name="Wu L."/>
            <person name="Ma J."/>
        </authorList>
    </citation>
    <scope>NUCLEOTIDE SEQUENCE [LARGE SCALE GENOMIC DNA]</scope>
    <source>
        <strain evidence="2">JCM 6921</strain>
    </source>
</reference>